<evidence type="ECO:0000256" key="1">
    <source>
        <dbReference type="SAM" id="MobiDB-lite"/>
    </source>
</evidence>
<accession>A0A9Q3DBP8</accession>
<gene>
    <name evidence="2" type="ORF">O181_036952</name>
</gene>
<name>A0A9Q3DBP8_9BASI</name>
<organism evidence="2 3">
    <name type="scientific">Austropuccinia psidii MF-1</name>
    <dbReference type="NCBI Taxonomy" id="1389203"/>
    <lineage>
        <taxon>Eukaryota</taxon>
        <taxon>Fungi</taxon>
        <taxon>Dikarya</taxon>
        <taxon>Basidiomycota</taxon>
        <taxon>Pucciniomycotina</taxon>
        <taxon>Pucciniomycetes</taxon>
        <taxon>Pucciniales</taxon>
        <taxon>Sphaerophragmiaceae</taxon>
        <taxon>Austropuccinia</taxon>
    </lineage>
</organism>
<reference evidence="2" key="1">
    <citation type="submission" date="2021-03" db="EMBL/GenBank/DDBJ databases">
        <title>Draft genome sequence of rust myrtle Austropuccinia psidii MF-1, a brazilian biotype.</title>
        <authorList>
            <person name="Quecine M.C."/>
            <person name="Pachon D.M.R."/>
            <person name="Bonatelli M.L."/>
            <person name="Correr F.H."/>
            <person name="Franceschini L.M."/>
            <person name="Leite T.F."/>
            <person name="Margarido G.R.A."/>
            <person name="Almeida C.A."/>
            <person name="Ferrarezi J.A."/>
            <person name="Labate C.A."/>
        </authorList>
    </citation>
    <scope>NUCLEOTIDE SEQUENCE</scope>
    <source>
        <strain evidence="2">MF-1</strain>
    </source>
</reference>
<dbReference type="EMBL" id="AVOT02014069">
    <property type="protein sequence ID" value="MBW0497237.1"/>
    <property type="molecule type" value="Genomic_DNA"/>
</dbReference>
<comment type="caution">
    <text evidence="2">The sequence shown here is derived from an EMBL/GenBank/DDBJ whole genome shotgun (WGS) entry which is preliminary data.</text>
</comment>
<evidence type="ECO:0000313" key="2">
    <source>
        <dbReference type="EMBL" id="MBW0497237.1"/>
    </source>
</evidence>
<feature type="region of interest" description="Disordered" evidence="1">
    <location>
        <begin position="1"/>
        <end position="38"/>
    </location>
</feature>
<proteinExistence type="predicted"/>
<dbReference type="Proteomes" id="UP000765509">
    <property type="component" value="Unassembled WGS sequence"/>
</dbReference>
<keyword evidence="3" id="KW-1185">Reference proteome</keyword>
<dbReference type="AlphaFoldDB" id="A0A9Q3DBP8"/>
<sequence>MSSSNPHKSHSTSVHDSDSESRVEYVQTQSPMSPNLPLTAPIASSMNLSGLNINVGNAKAQTSTTWSIPDISVTQIPRNPTNK</sequence>
<evidence type="ECO:0000313" key="3">
    <source>
        <dbReference type="Proteomes" id="UP000765509"/>
    </source>
</evidence>
<feature type="compositionally biased region" description="Basic and acidic residues" evidence="1">
    <location>
        <begin position="13"/>
        <end position="23"/>
    </location>
</feature>
<protein>
    <submittedName>
        <fullName evidence="2">Uncharacterized protein</fullName>
    </submittedName>
</protein>